<name>A0A6C0J8X3_9ZZZZ</name>
<dbReference type="AlphaFoldDB" id="A0A6C0J8X3"/>
<evidence type="ECO:0000313" key="1">
    <source>
        <dbReference type="EMBL" id="QHU02089.1"/>
    </source>
</evidence>
<dbReference type="EMBL" id="MN740353">
    <property type="protein sequence ID" value="QHU02089.1"/>
    <property type="molecule type" value="Genomic_DNA"/>
</dbReference>
<reference evidence="1" key="1">
    <citation type="journal article" date="2020" name="Nature">
        <title>Giant virus diversity and host interactions through global metagenomics.</title>
        <authorList>
            <person name="Schulz F."/>
            <person name="Roux S."/>
            <person name="Paez-Espino D."/>
            <person name="Jungbluth S."/>
            <person name="Walsh D.A."/>
            <person name="Denef V.J."/>
            <person name="McMahon K.D."/>
            <person name="Konstantinidis K.T."/>
            <person name="Eloe-Fadrosh E.A."/>
            <person name="Kyrpides N.C."/>
            <person name="Woyke T."/>
        </authorList>
    </citation>
    <scope>NUCLEOTIDE SEQUENCE</scope>
    <source>
        <strain evidence="1">GVMAG-M-3300025880-56</strain>
    </source>
</reference>
<accession>A0A6C0J8X3</accession>
<organism evidence="1">
    <name type="scientific">viral metagenome</name>
    <dbReference type="NCBI Taxonomy" id="1070528"/>
    <lineage>
        <taxon>unclassified sequences</taxon>
        <taxon>metagenomes</taxon>
        <taxon>organismal metagenomes</taxon>
    </lineage>
</organism>
<protein>
    <submittedName>
        <fullName evidence="1">Uncharacterized protein</fullName>
    </submittedName>
</protein>
<proteinExistence type="predicted"/>
<sequence>MAVSEESKSPKDINRLPLTDEQVKLASEDLVYDYPKTFNYSNAEIDNMYAGVSFLKSNDQKQSWFMLKAVNTKDNIRKDINKSIKMFDSYLPVAIVPFNAWIPVVKDPRQISRNDTKFDTNKTVSEEDPFVNLLIKEHEQEFKNDSVSQKVSTVKHAPKGSINVKVGVYEFSYFKSQLLEILDQIKSLNKRISLLKDRGDIFYSLTEKYKDEFPDWYDYYTQKYTAIGIAEPKYKKEDFENVDSFEVLQYVLNNDDKDVFDKLEDILSKFRELQVA</sequence>